<protein>
    <recommendedName>
        <fullName evidence="9">Nucleolar protein 12</fullName>
    </recommendedName>
</protein>
<gene>
    <name evidence="7" type="ORF">OHK93_005069</name>
</gene>
<keyword evidence="3 5" id="KW-0175">Coiled coil</keyword>
<dbReference type="GO" id="GO:0005730">
    <property type="term" value="C:nucleolus"/>
    <property type="evidence" value="ECO:0007669"/>
    <property type="project" value="UniProtKB-SubCell"/>
</dbReference>
<evidence type="ECO:0000256" key="4">
    <source>
        <dbReference type="ARBA" id="ARBA00023242"/>
    </source>
</evidence>
<sequence>MSLGKRKHAFPPATPAKKRRKSAPAIEEITFDTTARQEYLTGFHKRKQQRIKNAKEEAAKREREEKIVARKALRDERKADLERHVEAVNATLPDQEDVESESEGLAGGEEWGGVEEAEEVDREEEYVDEDKYATVTVEAVDVSKDGVKRARDEDEGGEQDEGADTPSGRGEGQAEKVGAGRLSHKRSDLKAKNKPKKKKFRYESKAERKMTRHKERSGSKARAKLRRS</sequence>
<dbReference type="GO" id="GO:0019843">
    <property type="term" value="F:rRNA binding"/>
    <property type="evidence" value="ECO:0007669"/>
    <property type="project" value="TreeGrafter"/>
</dbReference>
<reference evidence="7" key="1">
    <citation type="journal article" date="2023" name="Genome Biol. Evol.">
        <title>First Whole Genome Sequence and Flow Cytometry Genome Size Data for the Lichen-Forming Fungus Ramalina farinacea (Ascomycota).</title>
        <authorList>
            <person name="Llewellyn T."/>
            <person name="Mian S."/>
            <person name="Hill R."/>
            <person name="Leitch I.J."/>
            <person name="Gaya E."/>
        </authorList>
    </citation>
    <scope>NUCLEOTIDE SEQUENCE</scope>
    <source>
        <strain evidence="7">LIQ254RAFAR</strain>
    </source>
</reference>
<organism evidence="7 8">
    <name type="scientific">Ramalina farinacea</name>
    <dbReference type="NCBI Taxonomy" id="258253"/>
    <lineage>
        <taxon>Eukaryota</taxon>
        <taxon>Fungi</taxon>
        <taxon>Dikarya</taxon>
        <taxon>Ascomycota</taxon>
        <taxon>Pezizomycotina</taxon>
        <taxon>Lecanoromycetes</taxon>
        <taxon>OSLEUM clade</taxon>
        <taxon>Lecanoromycetidae</taxon>
        <taxon>Lecanorales</taxon>
        <taxon>Lecanorineae</taxon>
        <taxon>Ramalinaceae</taxon>
        <taxon>Ramalina</taxon>
    </lineage>
</organism>
<comment type="subcellular location">
    <subcellularLocation>
        <location evidence="1">Nucleus</location>
        <location evidence="1">Nucleolus</location>
    </subcellularLocation>
</comment>
<feature type="compositionally biased region" description="Acidic residues" evidence="6">
    <location>
        <begin position="112"/>
        <end position="128"/>
    </location>
</feature>
<feature type="region of interest" description="Disordered" evidence="6">
    <location>
        <begin position="1"/>
        <end position="27"/>
    </location>
</feature>
<proteinExistence type="inferred from homology"/>
<comment type="caution">
    <text evidence="7">The sequence shown here is derived from an EMBL/GenBank/DDBJ whole genome shotgun (WGS) entry which is preliminary data.</text>
</comment>
<feature type="compositionally biased region" description="Acidic residues" evidence="6">
    <location>
        <begin position="153"/>
        <end position="163"/>
    </location>
</feature>
<dbReference type="PANTHER" id="PTHR14577:SF0">
    <property type="entry name" value="NUCLEOLAR PROTEIN 12"/>
    <property type="match status" value="1"/>
</dbReference>
<dbReference type="InterPro" id="IPR019186">
    <property type="entry name" value="Nucleolar_protein_12"/>
</dbReference>
<dbReference type="Proteomes" id="UP001161017">
    <property type="component" value="Unassembled WGS sequence"/>
</dbReference>
<keyword evidence="4" id="KW-0539">Nucleus</keyword>
<dbReference type="PANTHER" id="PTHR14577">
    <property type="entry name" value="NUCLEOLAR PROTEIN 12"/>
    <property type="match status" value="1"/>
</dbReference>
<keyword evidence="8" id="KW-1185">Reference proteome</keyword>
<feature type="compositionally biased region" description="Basic and acidic residues" evidence="6">
    <location>
        <begin position="141"/>
        <end position="152"/>
    </location>
</feature>
<evidence type="ECO:0000313" key="8">
    <source>
        <dbReference type="Proteomes" id="UP001161017"/>
    </source>
</evidence>
<evidence type="ECO:0000256" key="2">
    <source>
        <dbReference type="ARBA" id="ARBA00007175"/>
    </source>
</evidence>
<comment type="similarity">
    <text evidence="2">Belongs to the RRP17 family.</text>
</comment>
<name>A0AA43QVC0_9LECA</name>
<evidence type="ECO:0000313" key="7">
    <source>
        <dbReference type="EMBL" id="MDI1493281.1"/>
    </source>
</evidence>
<evidence type="ECO:0008006" key="9">
    <source>
        <dbReference type="Google" id="ProtNLM"/>
    </source>
</evidence>
<feature type="compositionally biased region" description="Basic residues" evidence="6">
    <location>
        <begin position="210"/>
        <end position="228"/>
    </location>
</feature>
<evidence type="ECO:0000256" key="6">
    <source>
        <dbReference type="SAM" id="MobiDB-lite"/>
    </source>
</evidence>
<feature type="region of interest" description="Disordered" evidence="6">
    <location>
        <begin position="86"/>
        <end position="228"/>
    </location>
</feature>
<dbReference type="AlphaFoldDB" id="A0AA43QVC0"/>
<dbReference type="Pfam" id="PF09805">
    <property type="entry name" value="Nop25"/>
    <property type="match status" value="1"/>
</dbReference>
<evidence type="ECO:0000256" key="5">
    <source>
        <dbReference type="SAM" id="Coils"/>
    </source>
</evidence>
<accession>A0AA43QVC0</accession>
<evidence type="ECO:0000256" key="1">
    <source>
        <dbReference type="ARBA" id="ARBA00004604"/>
    </source>
</evidence>
<evidence type="ECO:0000256" key="3">
    <source>
        <dbReference type="ARBA" id="ARBA00023054"/>
    </source>
</evidence>
<feature type="coiled-coil region" evidence="5">
    <location>
        <begin position="44"/>
        <end position="71"/>
    </location>
</feature>
<dbReference type="EMBL" id="JAPUFD010000025">
    <property type="protein sequence ID" value="MDI1493281.1"/>
    <property type="molecule type" value="Genomic_DNA"/>
</dbReference>